<dbReference type="GO" id="GO:0005789">
    <property type="term" value="C:endoplasmic reticulum membrane"/>
    <property type="evidence" value="ECO:0007669"/>
    <property type="project" value="TreeGrafter"/>
</dbReference>
<feature type="transmembrane region" description="Helical" evidence="13">
    <location>
        <begin position="408"/>
        <end position="425"/>
    </location>
</feature>
<evidence type="ECO:0000256" key="3">
    <source>
        <dbReference type="ARBA" id="ARBA00004991"/>
    </source>
</evidence>
<protein>
    <recommendedName>
        <fullName evidence="9">3-dehydrosphinganine reductase</fullName>
        <ecNumber evidence="9">1.1.1.102</ecNumber>
    </recommendedName>
</protein>
<dbReference type="PANTHER" id="PTHR43550">
    <property type="entry name" value="3-KETODIHYDROSPHINGOSINE REDUCTASE"/>
    <property type="match status" value="1"/>
</dbReference>
<feature type="region of interest" description="Disordered" evidence="12">
    <location>
        <begin position="49"/>
        <end position="72"/>
    </location>
</feature>
<organism evidence="15 16">
    <name type="scientific">Hericium alpestre</name>
    <dbReference type="NCBI Taxonomy" id="135208"/>
    <lineage>
        <taxon>Eukaryota</taxon>
        <taxon>Fungi</taxon>
        <taxon>Dikarya</taxon>
        <taxon>Basidiomycota</taxon>
        <taxon>Agaricomycotina</taxon>
        <taxon>Agaricomycetes</taxon>
        <taxon>Russulales</taxon>
        <taxon>Hericiaceae</taxon>
        <taxon>Hericium</taxon>
    </lineage>
</organism>
<dbReference type="FunFam" id="3.40.50.720:FF:000468">
    <property type="entry name" value="Short-chain dehydrogenase, putative"/>
    <property type="match status" value="1"/>
</dbReference>
<evidence type="ECO:0000256" key="11">
    <source>
        <dbReference type="ARBA" id="ARBA00048930"/>
    </source>
</evidence>
<keyword evidence="6" id="KW-0746">Sphingolipid metabolism</keyword>
<comment type="pathway">
    <text evidence="3">Sphingolipid metabolism.</text>
</comment>
<evidence type="ECO:0000313" key="16">
    <source>
        <dbReference type="Proteomes" id="UP000298061"/>
    </source>
</evidence>
<feature type="domain" description="Inositolphosphotransferase Aur1/Ipt1" evidence="14">
    <location>
        <begin position="130"/>
        <end position="271"/>
    </location>
</feature>
<evidence type="ECO:0000256" key="8">
    <source>
        <dbReference type="ARBA" id="ARBA00023098"/>
    </source>
</evidence>
<keyword evidence="16" id="KW-1185">Reference proteome</keyword>
<dbReference type="GO" id="GO:0047560">
    <property type="term" value="F:3-dehydrosphinganine reductase activity"/>
    <property type="evidence" value="ECO:0007669"/>
    <property type="project" value="UniProtKB-EC"/>
</dbReference>
<dbReference type="PANTHER" id="PTHR43550:SF3">
    <property type="entry name" value="3-KETODIHYDROSPHINGOSINE REDUCTASE"/>
    <property type="match status" value="1"/>
</dbReference>
<evidence type="ECO:0000256" key="13">
    <source>
        <dbReference type="SAM" id="Phobius"/>
    </source>
</evidence>
<feature type="transmembrane region" description="Helical" evidence="13">
    <location>
        <begin position="84"/>
        <end position="104"/>
    </location>
</feature>
<comment type="subcellular location">
    <subcellularLocation>
        <location evidence="1">Endoplasmic reticulum</location>
    </subcellularLocation>
</comment>
<feature type="transmembrane region" description="Helical" evidence="13">
    <location>
        <begin position="163"/>
        <end position="180"/>
    </location>
</feature>
<proteinExistence type="predicted"/>
<evidence type="ECO:0000256" key="2">
    <source>
        <dbReference type="ARBA" id="ARBA00004760"/>
    </source>
</evidence>
<accession>A0A4Z0A6Y5</accession>
<dbReference type="EMBL" id="SFCI01000148">
    <property type="protein sequence ID" value="TFY82044.1"/>
    <property type="molecule type" value="Genomic_DNA"/>
</dbReference>
<evidence type="ECO:0000256" key="5">
    <source>
        <dbReference type="ARBA" id="ARBA00022857"/>
    </source>
</evidence>
<dbReference type="Pfam" id="PF14378">
    <property type="entry name" value="PAP2_3"/>
    <property type="match status" value="1"/>
</dbReference>
<evidence type="ECO:0000256" key="12">
    <source>
        <dbReference type="SAM" id="MobiDB-lite"/>
    </source>
</evidence>
<feature type="transmembrane region" description="Helical" evidence="13">
    <location>
        <begin position="20"/>
        <end position="42"/>
    </location>
</feature>
<comment type="function">
    <text evidence="10">Catalyzes the reduction of 3'-oxosphinganine (3-ketodihydrosphingosine/KDS) to sphinganine (dihydrosphingosine/DHS), the second step of de novo sphingolipid biosynthesis.</text>
</comment>
<comment type="catalytic activity">
    <reaction evidence="11">
        <text>sphinganine + NADP(+) = 3-oxosphinganine + NADPH + H(+)</text>
        <dbReference type="Rhea" id="RHEA:22640"/>
        <dbReference type="ChEBI" id="CHEBI:15378"/>
        <dbReference type="ChEBI" id="CHEBI:57783"/>
        <dbReference type="ChEBI" id="CHEBI:57817"/>
        <dbReference type="ChEBI" id="CHEBI:58299"/>
        <dbReference type="ChEBI" id="CHEBI:58349"/>
        <dbReference type="EC" id="1.1.1.102"/>
    </reaction>
    <physiologicalReaction direction="right-to-left" evidence="11">
        <dbReference type="Rhea" id="RHEA:22642"/>
    </physiologicalReaction>
</comment>
<feature type="transmembrane region" description="Helical" evidence="13">
    <location>
        <begin position="192"/>
        <end position="210"/>
    </location>
</feature>
<keyword evidence="4" id="KW-0256">Endoplasmic reticulum</keyword>
<evidence type="ECO:0000313" key="15">
    <source>
        <dbReference type="EMBL" id="TFY82044.1"/>
    </source>
</evidence>
<keyword evidence="8" id="KW-0443">Lipid metabolism</keyword>
<evidence type="ECO:0000256" key="6">
    <source>
        <dbReference type="ARBA" id="ARBA00022919"/>
    </source>
</evidence>
<dbReference type="GO" id="GO:0006666">
    <property type="term" value="P:3-keto-sphinganine metabolic process"/>
    <property type="evidence" value="ECO:0007669"/>
    <property type="project" value="InterPro"/>
</dbReference>
<dbReference type="InterPro" id="IPR002347">
    <property type="entry name" value="SDR_fam"/>
</dbReference>
<comment type="pathway">
    <text evidence="2">Lipid metabolism; sphingolipid metabolism.</text>
</comment>
<feature type="transmembrane region" description="Helical" evidence="13">
    <location>
        <begin position="246"/>
        <end position="267"/>
    </location>
</feature>
<dbReference type="EC" id="1.1.1.102" evidence="9"/>
<dbReference type="GO" id="GO:0030148">
    <property type="term" value="P:sphingolipid biosynthetic process"/>
    <property type="evidence" value="ECO:0007669"/>
    <property type="project" value="InterPro"/>
</dbReference>
<dbReference type="SUPFAM" id="SSF51735">
    <property type="entry name" value="NAD(P)-binding Rossmann-fold domains"/>
    <property type="match status" value="1"/>
</dbReference>
<dbReference type="Pfam" id="PF00106">
    <property type="entry name" value="adh_short"/>
    <property type="match status" value="1"/>
</dbReference>
<evidence type="ECO:0000256" key="9">
    <source>
        <dbReference type="ARBA" id="ARBA00026112"/>
    </source>
</evidence>
<dbReference type="InterPro" id="IPR036291">
    <property type="entry name" value="NAD(P)-bd_dom_sf"/>
</dbReference>
<keyword evidence="5" id="KW-0521">NADP</keyword>
<keyword evidence="13" id="KW-0472">Membrane</keyword>
<evidence type="ECO:0000256" key="10">
    <source>
        <dbReference type="ARBA" id="ARBA00044737"/>
    </source>
</evidence>
<evidence type="ECO:0000256" key="1">
    <source>
        <dbReference type="ARBA" id="ARBA00004240"/>
    </source>
</evidence>
<sequence length="573" mass="64224">MSPAPALVQPIESPPPSSGSSALGLFLEPLIVITLLTAGVWFNRRLSQEGSRSGSPLLPGTPDSPTPEKKRDTSRYANNWISRAAYRFPFLLEVLYWALTYWIYQIARAISAVLFIDEGTVDTARKHGIQLLDFERTLGIQYEHSVQVWFIQRPLAMNALNRVYSFIHIPATIMFLAYFYHTQPFSRIYAPIRRTLALANLLAFVVFTLWPCMPPRLLPVSYRFVDSVHRNGQGSVWTTNKFCNQFAAMPSLHFGYSLIVGLSLFAWSPKDKHCYVAGGSSGLGLAVAKELASQGAHVSIVARDKGRLTAALGEIESCRASEDQVFQSFSHSLFTADESRAALEDVVAKHDGLSPDAIFLCAGKSVPKFFLEYTDEELYEGMDYGYWCQAWTARAATRMMVQQGRKGKIVFVSSLLGMMTIPGYASYAPAKHALRGLADMLRMELLLYNIDVHIFFPPTMYGSALDEEKKTRPWITTKLEESDDALTPEQATAALLKGIRRGQYHISGNFITDLFRASSREAAPRNNWLLDGVYDLIAYISIPFWLSGVDKQVRAHREQHLQYLADNGLLSRS</sequence>
<reference evidence="15 16" key="1">
    <citation type="submission" date="2019-02" db="EMBL/GenBank/DDBJ databases">
        <title>Genome sequencing of the rare red list fungi Hericium alpestre (H. flagellum).</title>
        <authorList>
            <person name="Buettner E."/>
            <person name="Kellner H."/>
        </authorList>
    </citation>
    <scope>NUCLEOTIDE SEQUENCE [LARGE SCALE GENOMIC DNA]</scope>
    <source>
        <strain evidence="15 16">DSM 108284</strain>
    </source>
</reference>
<dbReference type="InterPro" id="IPR026841">
    <property type="entry name" value="Aur1/Ipt1"/>
</dbReference>
<dbReference type="STRING" id="135208.A0A4Z0A6Y5"/>
<keyword evidence="13" id="KW-0812">Transmembrane</keyword>
<evidence type="ECO:0000259" key="14">
    <source>
        <dbReference type="Pfam" id="PF14378"/>
    </source>
</evidence>
<dbReference type="OrthoDB" id="10267115at2759"/>
<dbReference type="CDD" id="cd08939">
    <property type="entry name" value="KDSR-like_SDR_c"/>
    <property type="match status" value="1"/>
</dbReference>
<evidence type="ECO:0000256" key="4">
    <source>
        <dbReference type="ARBA" id="ARBA00022824"/>
    </source>
</evidence>
<dbReference type="PRINTS" id="PR00081">
    <property type="entry name" value="GDHRDH"/>
</dbReference>
<name>A0A4Z0A6Y5_9AGAM</name>
<keyword evidence="7" id="KW-0560">Oxidoreductase</keyword>
<dbReference type="Gene3D" id="3.40.50.720">
    <property type="entry name" value="NAD(P)-binding Rossmann-like Domain"/>
    <property type="match status" value="1"/>
</dbReference>
<keyword evidence="13" id="KW-1133">Transmembrane helix</keyword>
<gene>
    <name evidence="15" type="ORF">EWM64_g1967</name>
</gene>
<evidence type="ECO:0000256" key="7">
    <source>
        <dbReference type="ARBA" id="ARBA00023002"/>
    </source>
</evidence>
<dbReference type="AlphaFoldDB" id="A0A4Z0A6Y5"/>
<dbReference type="CDD" id="cd03386">
    <property type="entry name" value="PAP2_Aur1_like"/>
    <property type="match status" value="1"/>
</dbReference>
<dbReference type="InterPro" id="IPR045022">
    <property type="entry name" value="KDSR-like"/>
</dbReference>
<comment type="caution">
    <text evidence="15">The sequence shown here is derived from an EMBL/GenBank/DDBJ whole genome shotgun (WGS) entry which is preliminary data.</text>
</comment>
<dbReference type="Proteomes" id="UP000298061">
    <property type="component" value="Unassembled WGS sequence"/>
</dbReference>